<evidence type="ECO:0000259" key="5">
    <source>
        <dbReference type="PROSITE" id="PS50081"/>
    </source>
</evidence>
<keyword evidence="1" id="KW-0597">Phosphoprotein</keyword>
<dbReference type="EMBL" id="CAAALY010000279">
    <property type="protein sequence ID" value="VEL06713.1"/>
    <property type="molecule type" value="Genomic_DNA"/>
</dbReference>
<evidence type="ECO:0008006" key="8">
    <source>
        <dbReference type="Google" id="ProtNLM"/>
    </source>
</evidence>
<dbReference type="SMART" id="SM00109">
    <property type="entry name" value="C1"/>
    <property type="match status" value="1"/>
</dbReference>
<feature type="domain" description="PH" evidence="4">
    <location>
        <begin position="345"/>
        <end position="438"/>
    </location>
</feature>
<dbReference type="InterPro" id="IPR046349">
    <property type="entry name" value="C1-like_sf"/>
</dbReference>
<proteinExistence type="predicted"/>
<dbReference type="PROSITE" id="PS50003">
    <property type="entry name" value="PH_DOMAIN"/>
    <property type="match status" value="1"/>
</dbReference>
<evidence type="ECO:0000256" key="2">
    <source>
        <dbReference type="ARBA" id="ARBA00022723"/>
    </source>
</evidence>
<evidence type="ECO:0000256" key="3">
    <source>
        <dbReference type="ARBA" id="ARBA00022833"/>
    </source>
</evidence>
<name>A0A448WA26_9PLAT</name>
<dbReference type="OrthoDB" id="74314at2759"/>
<organism evidence="6 7">
    <name type="scientific">Protopolystoma xenopodis</name>
    <dbReference type="NCBI Taxonomy" id="117903"/>
    <lineage>
        <taxon>Eukaryota</taxon>
        <taxon>Metazoa</taxon>
        <taxon>Spiralia</taxon>
        <taxon>Lophotrochozoa</taxon>
        <taxon>Platyhelminthes</taxon>
        <taxon>Monogenea</taxon>
        <taxon>Polyopisthocotylea</taxon>
        <taxon>Polystomatidea</taxon>
        <taxon>Polystomatidae</taxon>
        <taxon>Protopolystoma</taxon>
    </lineage>
</organism>
<keyword evidence="7" id="KW-1185">Reference proteome</keyword>
<dbReference type="PROSITE" id="PS50081">
    <property type="entry name" value="ZF_DAG_PE_2"/>
    <property type="match status" value="1"/>
</dbReference>
<sequence length="438" mass="47461">MGRRLWGEEPHKFKQITGATGARCVLCQGFLFTLASARAVGCSVCGLVCHEKCAPGVPKTCPGHSSGRVFNSSCPTTLGIATSITSTGNNPVSYLSNHLPGQPVQPQAQIYSRSSMQTGTGLTSRSLLPGRLELVPEVPMTLPAYGDSVNGVMSTRLVRRVTPSWIEVPNEATSIGQTRTAVEIENGDAPPRPHLIVARQTGIHIPQASSPALKRMADLPSPGGVCQSLVPDLDTWSQDLSNIRHSPSNGTNVLPIHSRASPPLRTASSAIEVCPTDVLVSPVGLSPTPLSVGITWSQSGFGSRQTSSPVTTAPSHVITHSPAAVFGTDRVPGSRSNPVPANLQSVAFYGYLRKQSHRRMLQQWKRRFFVLDTCRHQLRYYDTELDEVPRDIIDLQEVRSVRLVRQVPPTKSRLPDSPIFEVITFLIFSSAFILFHIS</sequence>
<evidence type="ECO:0000256" key="1">
    <source>
        <dbReference type="ARBA" id="ARBA00022553"/>
    </source>
</evidence>
<dbReference type="CDD" id="cd00029">
    <property type="entry name" value="C1"/>
    <property type="match status" value="1"/>
</dbReference>
<dbReference type="SUPFAM" id="SSF50729">
    <property type="entry name" value="PH domain-like"/>
    <property type="match status" value="1"/>
</dbReference>
<dbReference type="PROSITE" id="PS00479">
    <property type="entry name" value="ZF_DAG_PE_1"/>
    <property type="match status" value="1"/>
</dbReference>
<evidence type="ECO:0000313" key="7">
    <source>
        <dbReference type="Proteomes" id="UP000784294"/>
    </source>
</evidence>
<keyword evidence="3" id="KW-0862">Zinc</keyword>
<dbReference type="SUPFAM" id="SSF57889">
    <property type="entry name" value="Cysteine-rich domain"/>
    <property type="match status" value="1"/>
</dbReference>
<dbReference type="Pfam" id="PF00169">
    <property type="entry name" value="PH"/>
    <property type="match status" value="1"/>
</dbReference>
<accession>A0A448WA26</accession>
<keyword evidence="2" id="KW-0479">Metal-binding</keyword>
<dbReference type="Pfam" id="PF00130">
    <property type="entry name" value="C1_1"/>
    <property type="match status" value="1"/>
</dbReference>
<evidence type="ECO:0000313" key="6">
    <source>
        <dbReference type="EMBL" id="VEL06713.1"/>
    </source>
</evidence>
<reference evidence="6" key="1">
    <citation type="submission" date="2018-11" db="EMBL/GenBank/DDBJ databases">
        <authorList>
            <consortium name="Pathogen Informatics"/>
        </authorList>
    </citation>
    <scope>NUCLEOTIDE SEQUENCE</scope>
</reference>
<protein>
    <recommendedName>
        <fullName evidence="8">Phorbol-ester/DAG-type domain-containing protein</fullName>
    </recommendedName>
</protein>
<dbReference type="Gene3D" id="3.30.60.20">
    <property type="match status" value="1"/>
</dbReference>
<dbReference type="Proteomes" id="UP000784294">
    <property type="component" value="Unassembled WGS sequence"/>
</dbReference>
<dbReference type="Gene3D" id="2.30.29.30">
    <property type="entry name" value="Pleckstrin-homology domain (PH domain)/Phosphotyrosine-binding domain (PTB)"/>
    <property type="match status" value="1"/>
</dbReference>
<dbReference type="GO" id="GO:0046872">
    <property type="term" value="F:metal ion binding"/>
    <property type="evidence" value="ECO:0007669"/>
    <property type="project" value="UniProtKB-KW"/>
</dbReference>
<comment type="caution">
    <text evidence="6">The sequence shown here is derived from an EMBL/GenBank/DDBJ whole genome shotgun (WGS) entry which is preliminary data.</text>
</comment>
<dbReference type="InterPro" id="IPR002219">
    <property type="entry name" value="PKC_DAG/PE"/>
</dbReference>
<dbReference type="AlphaFoldDB" id="A0A448WA26"/>
<dbReference type="InterPro" id="IPR001849">
    <property type="entry name" value="PH_domain"/>
</dbReference>
<evidence type="ECO:0000259" key="4">
    <source>
        <dbReference type="PROSITE" id="PS50003"/>
    </source>
</evidence>
<feature type="domain" description="Phorbol-ester/DAG-type" evidence="5">
    <location>
        <begin position="10"/>
        <end position="61"/>
    </location>
</feature>
<gene>
    <name evidence="6" type="ORF">PXEA_LOCUS153</name>
</gene>
<dbReference type="InterPro" id="IPR011993">
    <property type="entry name" value="PH-like_dom_sf"/>
</dbReference>